<keyword evidence="2" id="KW-1185">Reference proteome</keyword>
<protein>
    <submittedName>
        <fullName evidence="1">Uncharacterized protein</fullName>
    </submittedName>
</protein>
<comment type="caution">
    <text evidence="1">The sequence shown here is derived from an EMBL/GenBank/DDBJ whole genome shotgun (WGS) entry which is preliminary data.</text>
</comment>
<evidence type="ECO:0000313" key="2">
    <source>
        <dbReference type="Proteomes" id="UP000719766"/>
    </source>
</evidence>
<dbReference type="OrthoDB" id="2690695at2759"/>
<dbReference type="AlphaFoldDB" id="A0A9P7DYQ6"/>
<reference evidence="1" key="1">
    <citation type="journal article" date="2020" name="New Phytol.">
        <title>Comparative genomics reveals dynamic genome evolution in host specialist ectomycorrhizal fungi.</title>
        <authorList>
            <person name="Lofgren L.A."/>
            <person name="Nguyen N.H."/>
            <person name="Vilgalys R."/>
            <person name="Ruytinx J."/>
            <person name="Liao H.L."/>
            <person name="Branco S."/>
            <person name="Kuo A."/>
            <person name="LaButti K."/>
            <person name="Lipzen A."/>
            <person name="Andreopoulos W."/>
            <person name="Pangilinan J."/>
            <person name="Riley R."/>
            <person name="Hundley H."/>
            <person name="Na H."/>
            <person name="Barry K."/>
            <person name="Grigoriev I.V."/>
            <person name="Stajich J.E."/>
            <person name="Kennedy P.G."/>
        </authorList>
    </citation>
    <scope>NUCLEOTIDE SEQUENCE</scope>
    <source>
        <strain evidence="1">S12</strain>
    </source>
</reference>
<sequence>IFREALALRPHGHPNHPYPSIISPKCIYLRRIVLELCPLGNEHRPRSFDKLAWAFVLRLQQCNSFDDLDECIQCCREAVSLLWGSER</sequence>
<dbReference type="Proteomes" id="UP000719766">
    <property type="component" value="Unassembled WGS sequence"/>
</dbReference>
<proteinExistence type="predicted"/>
<gene>
    <name evidence="1" type="ORF">HD556DRAFT_1224584</name>
</gene>
<evidence type="ECO:0000313" key="1">
    <source>
        <dbReference type="EMBL" id="KAG1806410.1"/>
    </source>
</evidence>
<name>A0A9P7DYQ6_9AGAM</name>
<accession>A0A9P7DYQ6</accession>
<organism evidence="1 2">
    <name type="scientific">Suillus plorans</name>
    <dbReference type="NCBI Taxonomy" id="116603"/>
    <lineage>
        <taxon>Eukaryota</taxon>
        <taxon>Fungi</taxon>
        <taxon>Dikarya</taxon>
        <taxon>Basidiomycota</taxon>
        <taxon>Agaricomycotina</taxon>
        <taxon>Agaricomycetes</taxon>
        <taxon>Agaricomycetidae</taxon>
        <taxon>Boletales</taxon>
        <taxon>Suillineae</taxon>
        <taxon>Suillaceae</taxon>
        <taxon>Suillus</taxon>
    </lineage>
</organism>
<dbReference type="GeneID" id="64590725"/>
<feature type="non-terminal residue" evidence="1">
    <location>
        <position position="87"/>
    </location>
</feature>
<dbReference type="EMBL" id="JABBWE010000002">
    <property type="protein sequence ID" value="KAG1806410.1"/>
    <property type="molecule type" value="Genomic_DNA"/>
</dbReference>
<dbReference type="RefSeq" id="XP_041166881.1">
    <property type="nucleotide sequence ID" value="XM_041296961.1"/>
</dbReference>